<dbReference type="PANTHER" id="PTHR12128">
    <property type="entry name" value="DIHYDRODIPICOLINATE SYNTHASE"/>
    <property type="match status" value="1"/>
</dbReference>
<dbReference type="PATRIC" id="fig|1432052.3.peg.5635"/>
<evidence type="ECO:0000256" key="2">
    <source>
        <dbReference type="ARBA" id="ARBA00023239"/>
    </source>
</evidence>
<comment type="similarity">
    <text evidence="1 3">Belongs to the DapA family.</text>
</comment>
<evidence type="ECO:0000256" key="1">
    <source>
        <dbReference type="ARBA" id="ARBA00007592"/>
    </source>
</evidence>
<dbReference type="SUPFAM" id="SSF51569">
    <property type="entry name" value="Aldolase"/>
    <property type="match status" value="1"/>
</dbReference>
<dbReference type="EMBL" id="MCGI01000005">
    <property type="protein sequence ID" value="ODM09338.1"/>
    <property type="molecule type" value="Genomic_DNA"/>
</dbReference>
<dbReference type="CDD" id="cd00408">
    <property type="entry name" value="DHDPS-like"/>
    <property type="match status" value="1"/>
</dbReference>
<dbReference type="EC" id="4.3.3.7" evidence="5"/>
<dbReference type="AlphaFoldDB" id="A0A1E3AKN2"/>
<evidence type="ECO:0000256" key="4">
    <source>
        <dbReference type="PIRSR" id="PIRSR001365-1"/>
    </source>
</evidence>
<sequence>MIPQTIKNGIYPTMITPYTKDNRLDEDALRQLVGWYSQNGCHGIFAACQSSELFYLTREERRKMVEIVREEVLRIAVQSGSEPMTVVASGHVSSSIEEQTEELLEMHEAGADAVILITNRLDIDNSGEGKWLKDLEQLIRRLPEDVNLGIYECPTPYKRLLSNTMLNEIKNTGRFSFFKDTCCRPELLQERISLLKGSGIKLFNANAQTFLSSLKDGGSGYCGIMANFHPELYVWLYENYENFPEKAEVLETVLSMSAFSEALAYPITAKYYLQEFENMRMEIFSRSCPMQHFGEYDMLVMKQLKKLNVLLDNKLSVK</sequence>
<reference evidence="5 6" key="1">
    <citation type="submission" date="2016-07" db="EMBL/GenBank/DDBJ databases">
        <title>Characterization of isolates of Eisenbergiella tayi derived from blood cultures, using whole genome sequencing.</title>
        <authorList>
            <person name="Burdz T."/>
            <person name="Wiebe D."/>
            <person name="Huynh C."/>
            <person name="Bernard K."/>
        </authorList>
    </citation>
    <scope>NUCLEOTIDE SEQUENCE [LARGE SCALE GENOMIC DNA]</scope>
    <source>
        <strain evidence="5 6">NML 120489</strain>
    </source>
</reference>
<feature type="active site" description="Schiff-base intermediate with substrate" evidence="4">
    <location>
        <position position="179"/>
    </location>
</feature>
<comment type="caution">
    <text evidence="5">The sequence shown here is derived from an EMBL/GenBank/DDBJ whole genome shotgun (WGS) entry which is preliminary data.</text>
</comment>
<dbReference type="PIRSF" id="PIRSF001365">
    <property type="entry name" value="DHDPS"/>
    <property type="match status" value="1"/>
</dbReference>
<proteinExistence type="inferred from homology"/>
<evidence type="ECO:0000313" key="5">
    <source>
        <dbReference type="EMBL" id="ODM09338.1"/>
    </source>
</evidence>
<dbReference type="InterPro" id="IPR013785">
    <property type="entry name" value="Aldolase_TIM"/>
</dbReference>
<feature type="active site" description="Proton donor/acceptor" evidence="4">
    <location>
        <position position="151"/>
    </location>
</feature>
<evidence type="ECO:0000256" key="3">
    <source>
        <dbReference type="PIRNR" id="PIRNR001365"/>
    </source>
</evidence>
<keyword evidence="2 3" id="KW-0456">Lyase</keyword>
<dbReference type="GeneID" id="93302996"/>
<protein>
    <submittedName>
        <fullName evidence="5">4-hydroxy-tetrahydrodipicolinate synthase</fullName>
        <ecNumber evidence="5">4.3.3.7</ecNumber>
    </submittedName>
</protein>
<name>A0A1E3AKN2_9FIRM</name>
<evidence type="ECO:0000313" key="6">
    <source>
        <dbReference type="Proteomes" id="UP000095003"/>
    </source>
</evidence>
<dbReference type="GO" id="GO:0008840">
    <property type="term" value="F:4-hydroxy-tetrahydrodipicolinate synthase activity"/>
    <property type="evidence" value="ECO:0007669"/>
    <property type="project" value="UniProtKB-EC"/>
</dbReference>
<dbReference type="SMART" id="SM01130">
    <property type="entry name" value="DHDPS"/>
    <property type="match status" value="1"/>
</dbReference>
<dbReference type="Gene3D" id="3.20.20.70">
    <property type="entry name" value="Aldolase class I"/>
    <property type="match status" value="1"/>
</dbReference>
<gene>
    <name evidence="5" type="primary">dapA_4</name>
    <name evidence="5" type="ORF">BEH84_05088</name>
</gene>
<dbReference type="InterPro" id="IPR002220">
    <property type="entry name" value="DapA-like"/>
</dbReference>
<accession>A0A1E3AKN2</accession>
<dbReference type="Pfam" id="PF00701">
    <property type="entry name" value="DHDPS"/>
    <property type="match status" value="1"/>
</dbReference>
<dbReference type="RefSeq" id="WP_069158751.1">
    <property type="nucleotide sequence ID" value="NZ_JBKXXQ010000019.1"/>
</dbReference>
<dbReference type="PANTHER" id="PTHR12128:SF66">
    <property type="entry name" value="4-HYDROXY-2-OXOGLUTARATE ALDOLASE, MITOCHONDRIAL"/>
    <property type="match status" value="1"/>
</dbReference>
<organism evidence="5 6">
    <name type="scientific">Eisenbergiella tayi</name>
    <dbReference type="NCBI Taxonomy" id="1432052"/>
    <lineage>
        <taxon>Bacteria</taxon>
        <taxon>Bacillati</taxon>
        <taxon>Bacillota</taxon>
        <taxon>Clostridia</taxon>
        <taxon>Lachnospirales</taxon>
        <taxon>Lachnospiraceae</taxon>
        <taxon>Eisenbergiella</taxon>
    </lineage>
</organism>
<dbReference type="Proteomes" id="UP000095003">
    <property type="component" value="Unassembled WGS sequence"/>
</dbReference>